<comment type="similarity">
    <text evidence="1">Belongs to the glycosyl hydrolase 3 family.</text>
</comment>
<feature type="domain" description="Fibronectin type III-like" evidence="4">
    <location>
        <begin position="424"/>
        <end position="499"/>
    </location>
</feature>
<dbReference type="InterPro" id="IPR017853">
    <property type="entry name" value="GH"/>
</dbReference>
<keyword evidence="2 5" id="KW-0378">Hydrolase</keyword>
<sequence length="980" mass="105541">MENARQKKPMSNKSFVRIWTIVLAVVLVLALALNIALGIFSSYVDNYLGGGTFTIVNAEGTESWDTQYAKSDYASADETNAAAADMVVELEQEGIVLMKNNGALPLDLSSESKVTLLGRDAADPVYGGSGSGSVDASTAVDAKSGLENAGFEVNGTVYDLLSAYASDSSHPKANIVMDKPDESSYYIGEMPVENYTDEAVASFASYNGAAIVMIGRGGGEGGDLARDMEGWDDNYVKGQHQLELNQDEKDVIELAKANFDKVIVLINASTTMELGILEDDPDVDAIVWIGSPGQTGFTAVGQVLSGEVNPSGKTADLWAADFTKDPTFVNFGSYQYENVTTDTSTCNGYFVQYEEGIYVGYRYYETAAVEGFIDYDQAVVYPFGYGLSYTTFDWAVTNQELGGVDGNITVDVTVTNTGSVAGKDVVELYYSAPYYADRGIEKSSVVLGDFAKTGLLQPGESETVTLTLAVEDMASYDYKTEKAYVLDEGEYTITLQSDSHTVKEGCEPISYTLSSRTVFSGDNHRSSDLAAVTNQFDDVSAMFTDTPTEGYALNMSRSDFAGTFPTAPVGADLVASDEIVAGYNAYDPSQHLDDSLTMPTTGADNGVSLIDLRGKDYDDPLWQDLLDQLTVQDMLTVILTGAYHTEMVQSVSKPNAVDLDGPAGISQFMGGLHGTAYTSEVVIASSWNKGLAYRMGVMVGNEALSMNVNGWYAPAMNMHRSPFAGRNFEYYSEDPVLSGAMGTAVVSGAQSKGVYCFIKHFALNDQESHRTDAGGAQGVASWANEQAIREIYLKPFEMTVKDGGAEMTYISDENGTLSTKWLAPLAVMSSFNRIGTTWAGGSKALMTNVLRNEWGFVGYAITDFNLYNYMYPDMGVAAGTDLMLTFTPMKSIADTTSATSVTNMRNAMHNILYTVANSNAMNGIAPGAEMVYHMATWRVVQIAVDVVLGVLYVAAIAWVVVRVKKHKNDPVDAADTAPKA</sequence>
<dbReference type="EMBL" id="JBBMFK010000007">
    <property type="protein sequence ID" value="MEQ2442940.1"/>
    <property type="molecule type" value="Genomic_DNA"/>
</dbReference>
<dbReference type="InterPro" id="IPR002772">
    <property type="entry name" value="Glyco_hydro_3_C"/>
</dbReference>
<protein>
    <submittedName>
        <fullName evidence="5">Glycoside hydrolase family 3 C-terminal domain-containing protein</fullName>
    </submittedName>
</protein>
<dbReference type="InterPro" id="IPR036962">
    <property type="entry name" value="Glyco_hydro_3_N_sf"/>
</dbReference>
<comment type="caution">
    <text evidence="5">The sequence shown here is derived from an EMBL/GenBank/DDBJ whole genome shotgun (WGS) entry which is preliminary data.</text>
</comment>
<evidence type="ECO:0000256" key="2">
    <source>
        <dbReference type="ARBA" id="ARBA00022801"/>
    </source>
</evidence>
<evidence type="ECO:0000256" key="3">
    <source>
        <dbReference type="SAM" id="Phobius"/>
    </source>
</evidence>
<dbReference type="InterPro" id="IPR036881">
    <property type="entry name" value="Glyco_hydro_3_C_sf"/>
</dbReference>
<organism evidence="5 6">
    <name type="scientific">Pseudoflavonifractor intestinihominis</name>
    <dbReference type="NCBI Taxonomy" id="3133171"/>
    <lineage>
        <taxon>Bacteria</taxon>
        <taxon>Bacillati</taxon>
        <taxon>Bacillota</taxon>
        <taxon>Clostridia</taxon>
        <taxon>Eubacteriales</taxon>
        <taxon>Oscillospiraceae</taxon>
        <taxon>Pseudoflavonifractor</taxon>
    </lineage>
</organism>
<dbReference type="Gene3D" id="2.60.40.10">
    <property type="entry name" value="Immunoglobulins"/>
    <property type="match status" value="1"/>
</dbReference>
<dbReference type="Pfam" id="PF00933">
    <property type="entry name" value="Glyco_hydro_3"/>
    <property type="match status" value="1"/>
</dbReference>
<dbReference type="SUPFAM" id="SSF52279">
    <property type="entry name" value="Beta-D-glucan exohydrolase, C-terminal domain"/>
    <property type="match status" value="1"/>
</dbReference>
<dbReference type="RefSeq" id="WP_349231305.1">
    <property type="nucleotide sequence ID" value="NZ_JBBMFK010000007.1"/>
</dbReference>
<dbReference type="InterPro" id="IPR050288">
    <property type="entry name" value="Cellulose_deg_GH3"/>
</dbReference>
<dbReference type="Pfam" id="PF14310">
    <property type="entry name" value="Fn3-like"/>
    <property type="match status" value="1"/>
</dbReference>
<dbReference type="InterPro" id="IPR001764">
    <property type="entry name" value="Glyco_hydro_3_N"/>
</dbReference>
<evidence type="ECO:0000313" key="5">
    <source>
        <dbReference type="EMBL" id="MEQ2442940.1"/>
    </source>
</evidence>
<accession>A0ABV1E6K9</accession>
<feature type="transmembrane region" description="Helical" evidence="3">
    <location>
        <begin position="939"/>
        <end position="961"/>
    </location>
</feature>
<dbReference type="GO" id="GO:0016787">
    <property type="term" value="F:hydrolase activity"/>
    <property type="evidence" value="ECO:0007669"/>
    <property type="project" value="UniProtKB-KW"/>
</dbReference>
<proteinExistence type="inferred from homology"/>
<dbReference type="PRINTS" id="PR00133">
    <property type="entry name" value="GLHYDRLASE3"/>
</dbReference>
<evidence type="ECO:0000313" key="6">
    <source>
        <dbReference type="Proteomes" id="UP001464378"/>
    </source>
</evidence>
<dbReference type="SUPFAM" id="SSF51445">
    <property type="entry name" value="(Trans)glycosidases"/>
    <property type="match status" value="1"/>
</dbReference>
<dbReference type="InterPro" id="IPR026891">
    <property type="entry name" value="Fn3-like"/>
</dbReference>
<dbReference type="Gene3D" id="3.40.50.1700">
    <property type="entry name" value="Glycoside hydrolase family 3 C-terminal domain"/>
    <property type="match status" value="1"/>
</dbReference>
<keyword evidence="3" id="KW-0812">Transmembrane</keyword>
<dbReference type="Proteomes" id="UP001464378">
    <property type="component" value="Unassembled WGS sequence"/>
</dbReference>
<keyword evidence="3" id="KW-0472">Membrane</keyword>
<gene>
    <name evidence="5" type="ORF">WMO64_05610</name>
</gene>
<dbReference type="Pfam" id="PF01915">
    <property type="entry name" value="Glyco_hydro_3_C"/>
    <property type="match status" value="1"/>
</dbReference>
<evidence type="ECO:0000259" key="4">
    <source>
        <dbReference type="SMART" id="SM01217"/>
    </source>
</evidence>
<reference evidence="5 6" key="1">
    <citation type="submission" date="2024-03" db="EMBL/GenBank/DDBJ databases">
        <title>Human intestinal bacterial collection.</title>
        <authorList>
            <person name="Pauvert C."/>
            <person name="Hitch T.C.A."/>
            <person name="Clavel T."/>
        </authorList>
    </citation>
    <scope>NUCLEOTIDE SEQUENCE [LARGE SCALE GENOMIC DNA]</scope>
    <source>
        <strain evidence="5 6">CLA-AP-H29</strain>
    </source>
</reference>
<keyword evidence="3" id="KW-1133">Transmembrane helix</keyword>
<dbReference type="PANTHER" id="PTHR42715">
    <property type="entry name" value="BETA-GLUCOSIDASE"/>
    <property type="match status" value="1"/>
</dbReference>
<name>A0ABV1E6K9_9FIRM</name>
<dbReference type="InterPro" id="IPR013783">
    <property type="entry name" value="Ig-like_fold"/>
</dbReference>
<evidence type="ECO:0000256" key="1">
    <source>
        <dbReference type="ARBA" id="ARBA00005336"/>
    </source>
</evidence>
<dbReference type="SMART" id="SM01217">
    <property type="entry name" value="Fn3_like"/>
    <property type="match status" value="1"/>
</dbReference>
<keyword evidence="6" id="KW-1185">Reference proteome</keyword>
<dbReference type="PANTHER" id="PTHR42715:SF10">
    <property type="entry name" value="BETA-GLUCOSIDASE"/>
    <property type="match status" value="1"/>
</dbReference>
<dbReference type="Gene3D" id="3.20.20.300">
    <property type="entry name" value="Glycoside hydrolase, family 3, N-terminal domain"/>
    <property type="match status" value="1"/>
</dbReference>